<keyword evidence="6" id="KW-0949">S-adenosyl-L-methionine</keyword>
<proteinExistence type="inferred from homology"/>
<dbReference type="InterPro" id="IPR012382">
    <property type="entry name" value="CobI/CbiL"/>
</dbReference>
<evidence type="ECO:0000313" key="10">
    <source>
        <dbReference type="Proteomes" id="UP001267710"/>
    </source>
</evidence>
<gene>
    <name evidence="9" type="ORF">QE399_003987</name>
</gene>
<name>A0ABU1IIM7_9BURK</name>
<dbReference type="InterPro" id="IPR014776">
    <property type="entry name" value="4pyrrole_Mease_sub2"/>
</dbReference>
<dbReference type="InterPro" id="IPR035996">
    <property type="entry name" value="4pyrrol_Methylase_sf"/>
</dbReference>
<dbReference type="InterPro" id="IPR000878">
    <property type="entry name" value="4pyrrol_Mease"/>
</dbReference>
<dbReference type="InterPro" id="IPR014777">
    <property type="entry name" value="4pyrrole_Mease_sub1"/>
</dbReference>
<comment type="similarity">
    <text evidence="2 7">Belongs to the precorrin methyltransferase family.</text>
</comment>
<comment type="pathway">
    <text evidence="1">Cofactor biosynthesis; adenosylcobalamin biosynthesis.</text>
</comment>
<dbReference type="PIRSF" id="PIRSF036427">
    <property type="entry name" value="Precrrn-2_mtase"/>
    <property type="match status" value="1"/>
</dbReference>
<dbReference type="NCBIfam" id="TIGR01467">
    <property type="entry name" value="cobI_cbiL"/>
    <property type="match status" value="1"/>
</dbReference>
<evidence type="ECO:0000256" key="7">
    <source>
        <dbReference type="PIRNR" id="PIRNR036427"/>
    </source>
</evidence>
<evidence type="ECO:0000256" key="5">
    <source>
        <dbReference type="ARBA" id="ARBA00022679"/>
    </source>
</evidence>
<evidence type="ECO:0000256" key="1">
    <source>
        <dbReference type="ARBA" id="ARBA00004953"/>
    </source>
</evidence>
<comment type="function">
    <text evidence="7">Methylates precorrin-2 at the C-20 position to produce precorrin-3A.</text>
</comment>
<evidence type="ECO:0000313" key="9">
    <source>
        <dbReference type="EMBL" id="MDR6216298.1"/>
    </source>
</evidence>
<dbReference type="PANTHER" id="PTHR43467">
    <property type="entry name" value="COBALT-PRECORRIN-2 C(20)-METHYLTRANSFERASE"/>
    <property type="match status" value="1"/>
</dbReference>
<protein>
    <recommendedName>
        <fullName evidence="7">Precorrin-2 C(20)-methyltransferase</fullName>
        <ecNumber evidence="7">2.1.1.130</ecNumber>
    </recommendedName>
</protein>
<evidence type="ECO:0000259" key="8">
    <source>
        <dbReference type="Pfam" id="PF00590"/>
    </source>
</evidence>
<organism evidence="9 10">
    <name type="scientific">Paracidovorax wautersii</name>
    <dbReference type="NCBI Taxonomy" id="1177982"/>
    <lineage>
        <taxon>Bacteria</taxon>
        <taxon>Pseudomonadati</taxon>
        <taxon>Pseudomonadota</taxon>
        <taxon>Betaproteobacteria</taxon>
        <taxon>Burkholderiales</taxon>
        <taxon>Comamonadaceae</taxon>
        <taxon>Paracidovorax</taxon>
    </lineage>
</organism>
<dbReference type="InterPro" id="IPR006364">
    <property type="entry name" value="CobI/CbiL/CobIJ_dom"/>
</dbReference>
<evidence type="ECO:0000256" key="2">
    <source>
        <dbReference type="ARBA" id="ARBA00005879"/>
    </source>
</evidence>
<evidence type="ECO:0000256" key="6">
    <source>
        <dbReference type="ARBA" id="ARBA00022691"/>
    </source>
</evidence>
<dbReference type="GO" id="GO:0043781">
    <property type="term" value="F:cobalt-factor II C20-methyltransferase activity"/>
    <property type="evidence" value="ECO:0007669"/>
    <property type="project" value="UniProtKB-EC"/>
</dbReference>
<keyword evidence="10" id="KW-1185">Reference proteome</keyword>
<reference evidence="9 10" key="1">
    <citation type="submission" date="2023-08" db="EMBL/GenBank/DDBJ databases">
        <title>Functional and genomic diversity of the sorghum phyllosphere microbiome.</title>
        <authorList>
            <person name="Shade A."/>
        </authorList>
    </citation>
    <scope>NUCLEOTIDE SEQUENCE [LARGE SCALE GENOMIC DNA]</scope>
    <source>
        <strain evidence="9 10">SORGH_AS_0335</strain>
    </source>
</reference>
<dbReference type="Gene3D" id="3.40.1010.10">
    <property type="entry name" value="Cobalt-precorrin-4 Transmethylase, Domain 1"/>
    <property type="match status" value="1"/>
</dbReference>
<feature type="domain" description="Tetrapyrrole methylase" evidence="8">
    <location>
        <begin position="12"/>
        <end position="227"/>
    </location>
</feature>
<keyword evidence="3" id="KW-0169">Cobalamin biosynthesis</keyword>
<dbReference type="Pfam" id="PF00590">
    <property type="entry name" value="TP_methylase"/>
    <property type="match status" value="1"/>
</dbReference>
<dbReference type="RefSeq" id="WP_309831599.1">
    <property type="nucleotide sequence ID" value="NZ_JAVIZX010000001.1"/>
</dbReference>
<dbReference type="SUPFAM" id="SSF53790">
    <property type="entry name" value="Tetrapyrrole methylase"/>
    <property type="match status" value="1"/>
</dbReference>
<dbReference type="Proteomes" id="UP001267710">
    <property type="component" value="Unassembled WGS sequence"/>
</dbReference>
<accession>A0ABU1IIM7</accession>
<comment type="catalytic activity">
    <reaction evidence="7">
        <text>precorrin-2 + S-adenosyl-L-methionine = precorrin-3A + S-adenosyl-L-homocysteine + H(+)</text>
        <dbReference type="Rhea" id="RHEA:16841"/>
        <dbReference type="ChEBI" id="CHEBI:15378"/>
        <dbReference type="ChEBI" id="CHEBI:57856"/>
        <dbReference type="ChEBI" id="CHEBI:58561"/>
        <dbReference type="ChEBI" id="CHEBI:58827"/>
        <dbReference type="ChEBI" id="CHEBI:59789"/>
        <dbReference type="EC" id="2.1.1.130"/>
    </reaction>
</comment>
<evidence type="ECO:0000256" key="4">
    <source>
        <dbReference type="ARBA" id="ARBA00022603"/>
    </source>
</evidence>
<dbReference type="GO" id="GO:0032259">
    <property type="term" value="P:methylation"/>
    <property type="evidence" value="ECO:0007669"/>
    <property type="project" value="UniProtKB-KW"/>
</dbReference>
<dbReference type="EMBL" id="JAVIZX010000001">
    <property type="protein sequence ID" value="MDR6216298.1"/>
    <property type="molecule type" value="Genomic_DNA"/>
</dbReference>
<dbReference type="CDD" id="cd11645">
    <property type="entry name" value="Precorrin_2_C20_MT"/>
    <property type="match status" value="1"/>
</dbReference>
<dbReference type="Gene3D" id="3.30.950.10">
    <property type="entry name" value="Methyltransferase, Cobalt-precorrin-4 Transmethylase, Domain 2"/>
    <property type="match status" value="1"/>
</dbReference>
<comment type="subunit">
    <text evidence="7">Homodimer.</text>
</comment>
<sequence length="253" mass="27832">MPNSVVTPAAGVVCVGLGPGDPELMSVKADRLVRGARHVAFFRKKGRPGKARQLVDGLLAPGTAEYPMEYPMTTEMPVDSPDYVAQLAAFYDDWCARLETLARTEQVVVLCEGDPFLYGSFMHLYTRLRERAAVRLEVVPGIPGMVGCWHATGEPITWGDDVLSVMTGTLPEDELVRRMQSAEALVVMKVGRNLPRIRRALERTGRLDAAWLVQNGTTAQQQVARLTEVEGDACPYFAIVLVHGQGRRPEAAW</sequence>
<keyword evidence="5 9" id="KW-0808">Transferase</keyword>
<dbReference type="EC" id="2.1.1.130" evidence="7"/>
<comment type="caution">
    <text evidence="9">The sequence shown here is derived from an EMBL/GenBank/DDBJ whole genome shotgun (WGS) entry which is preliminary data.</text>
</comment>
<dbReference type="GO" id="GO:0030788">
    <property type="term" value="F:precorrin-2 C20-methyltransferase activity"/>
    <property type="evidence" value="ECO:0007669"/>
    <property type="project" value="UniProtKB-EC"/>
</dbReference>
<evidence type="ECO:0000256" key="3">
    <source>
        <dbReference type="ARBA" id="ARBA00022573"/>
    </source>
</evidence>
<keyword evidence="4 9" id="KW-0489">Methyltransferase</keyword>
<dbReference type="PANTHER" id="PTHR43467:SF2">
    <property type="entry name" value="COBALT-PRECORRIN-2 C(20)-METHYLTRANSFERASE"/>
    <property type="match status" value="1"/>
</dbReference>